<evidence type="ECO:0000256" key="1">
    <source>
        <dbReference type="ARBA" id="ARBA00004141"/>
    </source>
</evidence>
<dbReference type="Proteomes" id="UP000095085">
    <property type="component" value="Unassembled WGS sequence"/>
</dbReference>
<keyword evidence="4 7" id="KW-0812">Transmembrane</keyword>
<dbReference type="GeneID" id="30995497"/>
<evidence type="ECO:0000256" key="7">
    <source>
        <dbReference type="SAM" id="Phobius"/>
    </source>
</evidence>
<dbReference type="PIRSF" id="PIRSF016379">
    <property type="entry name" value="ENT"/>
    <property type="match status" value="1"/>
</dbReference>
<feature type="transmembrane region" description="Helical" evidence="7">
    <location>
        <begin position="284"/>
        <end position="303"/>
    </location>
</feature>
<dbReference type="AlphaFoldDB" id="A0A1E4RPJ1"/>
<proteinExistence type="inferred from homology"/>
<dbReference type="OrthoDB" id="46396at2759"/>
<dbReference type="SUPFAM" id="SSF103473">
    <property type="entry name" value="MFS general substrate transporter"/>
    <property type="match status" value="1"/>
</dbReference>
<feature type="transmembrane region" description="Helical" evidence="7">
    <location>
        <begin position="134"/>
        <end position="153"/>
    </location>
</feature>
<evidence type="ECO:0000313" key="8">
    <source>
        <dbReference type="EMBL" id="ODV69131.1"/>
    </source>
</evidence>
<evidence type="ECO:0000256" key="6">
    <source>
        <dbReference type="ARBA" id="ARBA00023136"/>
    </source>
</evidence>
<dbReference type="PRINTS" id="PR01130">
    <property type="entry name" value="DERENTRNSPRT"/>
</dbReference>
<feature type="transmembrane region" description="Helical" evidence="7">
    <location>
        <begin position="215"/>
        <end position="234"/>
    </location>
</feature>
<dbReference type="STRING" id="984485.A0A1E4RPJ1"/>
<keyword evidence="5 7" id="KW-1133">Transmembrane helix</keyword>
<dbReference type="GO" id="GO:0015205">
    <property type="term" value="F:nucleobase transmembrane transporter activity"/>
    <property type="evidence" value="ECO:0007669"/>
    <property type="project" value="EnsemblFungi"/>
</dbReference>
<dbReference type="GO" id="GO:0000329">
    <property type="term" value="C:fungal-type vacuole membrane"/>
    <property type="evidence" value="ECO:0007669"/>
    <property type="project" value="EnsemblFungi"/>
</dbReference>
<evidence type="ECO:0000256" key="5">
    <source>
        <dbReference type="ARBA" id="ARBA00022989"/>
    </source>
</evidence>
<feature type="transmembrane region" description="Helical" evidence="7">
    <location>
        <begin position="394"/>
        <end position="418"/>
    </location>
</feature>
<feature type="transmembrane region" description="Helical" evidence="7">
    <location>
        <begin position="71"/>
        <end position="92"/>
    </location>
</feature>
<organism evidence="8 9">
    <name type="scientific">Hyphopichia burtonii NRRL Y-1933</name>
    <dbReference type="NCBI Taxonomy" id="984485"/>
    <lineage>
        <taxon>Eukaryota</taxon>
        <taxon>Fungi</taxon>
        <taxon>Dikarya</taxon>
        <taxon>Ascomycota</taxon>
        <taxon>Saccharomycotina</taxon>
        <taxon>Pichiomycetes</taxon>
        <taxon>Debaryomycetaceae</taxon>
        <taxon>Hyphopichia</taxon>
    </lineage>
</organism>
<dbReference type="GO" id="GO:0005886">
    <property type="term" value="C:plasma membrane"/>
    <property type="evidence" value="ECO:0007669"/>
    <property type="project" value="TreeGrafter"/>
</dbReference>
<comment type="subcellular location">
    <subcellularLocation>
        <location evidence="1">Membrane</location>
        <topology evidence="1">Multi-pass membrane protein</topology>
    </subcellularLocation>
</comment>
<dbReference type="Pfam" id="PF01733">
    <property type="entry name" value="Nucleoside_tran"/>
    <property type="match status" value="1"/>
</dbReference>
<reference evidence="9" key="1">
    <citation type="submission" date="2016-05" db="EMBL/GenBank/DDBJ databases">
        <title>Comparative genomics of biotechnologically important yeasts.</title>
        <authorList>
            <consortium name="DOE Joint Genome Institute"/>
            <person name="Riley R."/>
            <person name="Haridas S."/>
            <person name="Wolfe K.H."/>
            <person name="Lopes M.R."/>
            <person name="Hittinger C.T."/>
            <person name="Goker M."/>
            <person name="Salamov A."/>
            <person name="Wisecaver J."/>
            <person name="Long T.M."/>
            <person name="Aerts A.L."/>
            <person name="Barry K."/>
            <person name="Choi C."/>
            <person name="Clum A."/>
            <person name="Coughlan A.Y."/>
            <person name="Deshpande S."/>
            <person name="Douglass A.P."/>
            <person name="Hanson S.J."/>
            <person name="Klenk H.-P."/>
            <person name="Labutti K."/>
            <person name="Lapidus A."/>
            <person name="Lindquist E."/>
            <person name="Lipzen A."/>
            <person name="Meier-Kolthoff J.P."/>
            <person name="Ohm R.A."/>
            <person name="Otillar R.P."/>
            <person name="Pangilinan J."/>
            <person name="Peng Y."/>
            <person name="Rokas A."/>
            <person name="Rosa C.A."/>
            <person name="Scheuner C."/>
            <person name="Sibirny A.A."/>
            <person name="Slot J.C."/>
            <person name="Stielow J.B."/>
            <person name="Sun H."/>
            <person name="Kurtzman C.P."/>
            <person name="Blackwell M."/>
            <person name="Grigoriev I.V."/>
            <person name="Jeffries T.W."/>
        </authorList>
    </citation>
    <scope>NUCLEOTIDE SEQUENCE [LARGE SCALE GENOMIC DNA]</scope>
    <source>
        <strain evidence="9">NRRL Y-1933</strain>
    </source>
</reference>
<evidence type="ECO:0000256" key="4">
    <source>
        <dbReference type="ARBA" id="ARBA00022692"/>
    </source>
</evidence>
<evidence type="ECO:0000256" key="3">
    <source>
        <dbReference type="ARBA" id="ARBA00022448"/>
    </source>
</evidence>
<keyword evidence="9" id="KW-1185">Reference proteome</keyword>
<feature type="transmembrane region" description="Helical" evidence="7">
    <location>
        <begin position="357"/>
        <end position="374"/>
    </location>
</feature>
<feature type="transmembrane region" description="Helical" evidence="7">
    <location>
        <begin position="104"/>
        <end position="128"/>
    </location>
</feature>
<dbReference type="PANTHER" id="PTHR10332:SF88">
    <property type="entry name" value="EQUILIBRATIVE NUCLEOSIDE TRANSPORTER 1, ISOFORM A"/>
    <property type="match status" value="1"/>
</dbReference>
<sequence>MTQARPPDEEQFTYDPIIFKATDKLKIKLSQLKYFTFTLIGVALLWPWNCFLSASAYYAERFAHSPSLVKMLSSTIMTVSSIISTLFNFYLSQSQQGVNYNLRLNSGLILTIIVFLIMAVSCVSDFFIKMKDQIFFVTLITLVLISAIATCFAQNGTMAIVNVMGPIYANGVMVGQAIAGVLPSVALIVSILLIGDKPKAIIDDYEYVDKNFGVFVYYITATLISIVCMALLYLTNHYRTESAYSTLNQMVDLPLDAEDPPEETPEITQTKFVSFWVLWSKLKLIVLTIFLTFSITLIFPVFASNVKLTNAASSNHVFFQDKIFIPFIFLMWNLGDLLARVICGWKNSILLIKNPKVLFIYSLSRLIFIPLFLTCNIHPYTSADESSALVNSDLWYIFLQLLFGLSNGQLSTSCFMIVGSFCDDDDEKEAAGGFTTVFLSTGLAFGSILSYLLVLLID</sequence>
<evidence type="ECO:0000256" key="2">
    <source>
        <dbReference type="ARBA" id="ARBA00007965"/>
    </source>
</evidence>
<evidence type="ECO:0008006" key="10">
    <source>
        <dbReference type="Google" id="ProtNLM"/>
    </source>
</evidence>
<keyword evidence="3" id="KW-0813">Transport</keyword>
<feature type="transmembrane region" description="Helical" evidence="7">
    <location>
        <begin position="430"/>
        <end position="457"/>
    </location>
</feature>
<keyword evidence="6 7" id="KW-0472">Membrane</keyword>
<comment type="similarity">
    <text evidence="2">Belongs to the SLC29A/ENT transporter (TC 2.A.57) family.</text>
</comment>
<feature type="transmembrane region" description="Helical" evidence="7">
    <location>
        <begin position="34"/>
        <end position="59"/>
    </location>
</feature>
<dbReference type="PANTHER" id="PTHR10332">
    <property type="entry name" value="EQUILIBRATIVE NUCLEOSIDE TRANSPORTER"/>
    <property type="match status" value="1"/>
</dbReference>
<protein>
    <recommendedName>
        <fullName evidence="10">Nucleoside transporter</fullName>
    </recommendedName>
</protein>
<evidence type="ECO:0000313" key="9">
    <source>
        <dbReference type="Proteomes" id="UP000095085"/>
    </source>
</evidence>
<dbReference type="EMBL" id="KV454539">
    <property type="protein sequence ID" value="ODV69131.1"/>
    <property type="molecule type" value="Genomic_DNA"/>
</dbReference>
<dbReference type="RefSeq" id="XP_020078198.1">
    <property type="nucleotide sequence ID" value="XM_020220947.1"/>
</dbReference>
<gene>
    <name evidence="8" type="ORF">HYPBUDRAFT_152303</name>
</gene>
<dbReference type="InterPro" id="IPR002259">
    <property type="entry name" value="Eqnu_transpt"/>
</dbReference>
<accession>A0A1E4RPJ1</accession>
<feature type="transmembrane region" description="Helical" evidence="7">
    <location>
        <begin position="174"/>
        <end position="195"/>
    </location>
</feature>
<feature type="transmembrane region" description="Helical" evidence="7">
    <location>
        <begin position="323"/>
        <end position="345"/>
    </location>
</feature>
<dbReference type="GO" id="GO:0034257">
    <property type="term" value="F:nicotinamide riboside transmembrane transporter activity"/>
    <property type="evidence" value="ECO:0007669"/>
    <property type="project" value="EnsemblFungi"/>
</dbReference>
<name>A0A1E4RPJ1_9ASCO</name>
<dbReference type="InterPro" id="IPR036259">
    <property type="entry name" value="MFS_trans_sf"/>
</dbReference>